<evidence type="ECO:0000313" key="2">
    <source>
        <dbReference type="EMBL" id="PHV65714.1"/>
    </source>
</evidence>
<feature type="transmembrane region" description="Helical" evidence="1">
    <location>
        <begin position="48"/>
        <end position="74"/>
    </location>
</feature>
<protein>
    <recommendedName>
        <fullName evidence="4">Superfamily III holin-X</fullName>
    </recommendedName>
</protein>
<organism evidence="2 3">
    <name type="scientific">Williamsia marianensis</name>
    <dbReference type="NCBI Taxonomy" id="85044"/>
    <lineage>
        <taxon>Bacteria</taxon>
        <taxon>Bacillati</taxon>
        <taxon>Actinomycetota</taxon>
        <taxon>Actinomycetes</taxon>
        <taxon>Mycobacteriales</taxon>
        <taxon>Nocardiaceae</taxon>
        <taxon>Williamsia</taxon>
    </lineage>
</organism>
<name>A0A2G3PIS3_WILMA</name>
<dbReference type="RefSeq" id="WP_099384039.1">
    <property type="nucleotide sequence ID" value="NZ_PEBD01000010.1"/>
</dbReference>
<keyword evidence="1" id="KW-0812">Transmembrane</keyword>
<feature type="transmembrane region" description="Helical" evidence="1">
    <location>
        <begin position="80"/>
        <end position="100"/>
    </location>
</feature>
<keyword evidence="1" id="KW-1133">Transmembrane helix</keyword>
<dbReference type="EMBL" id="PEBD01000010">
    <property type="protein sequence ID" value="PHV65714.1"/>
    <property type="molecule type" value="Genomic_DNA"/>
</dbReference>
<dbReference type="Pfam" id="PF07332">
    <property type="entry name" value="Phage_holin_3_6"/>
    <property type="match status" value="1"/>
</dbReference>
<evidence type="ECO:0008006" key="4">
    <source>
        <dbReference type="Google" id="ProtNLM"/>
    </source>
</evidence>
<evidence type="ECO:0000313" key="3">
    <source>
        <dbReference type="Proteomes" id="UP000225108"/>
    </source>
</evidence>
<dbReference type="AlphaFoldDB" id="A0A2G3PIS3"/>
<comment type="caution">
    <text evidence="2">The sequence shown here is derived from an EMBL/GenBank/DDBJ whole genome shotgun (WGS) entry which is preliminary data.</text>
</comment>
<keyword evidence="1" id="KW-0472">Membrane</keyword>
<gene>
    <name evidence="2" type="ORF">CSW57_18495</name>
</gene>
<dbReference type="Proteomes" id="UP000225108">
    <property type="component" value="Unassembled WGS sequence"/>
</dbReference>
<evidence type="ECO:0000256" key="1">
    <source>
        <dbReference type="SAM" id="Phobius"/>
    </source>
</evidence>
<dbReference type="InterPro" id="IPR009937">
    <property type="entry name" value="Phage_holin_3_6"/>
</dbReference>
<accession>A0A2G3PIS3</accession>
<sequence>MNQPPPTDLSTVQLIERLSEQTSTLVKTEVRDALDEVKTKGIKLGIGVGISGAGALLLLFGFGTLIAAAVLGLATAVDPWLAALIVAAVLVVIGAIAAAIGASRAKKAVPPAPQATVHSIQRDINTVREHL</sequence>
<proteinExistence type="predicted"/>
<reference evidence="2 3" key="1">
    <citation type="submission" date="2017-10" db="EMBL/GenBank/DDBJ databases">
        <title>The draft genome sequence of Williamsia sp. BULT 1.1 isolated from the semi-arid grassland soils from South Africa.</title>
        <authorList>
            <person name="Kabwe M.H."/>
            <person name="Govender N."/>
            <person name="Mutseka Lunga P."/>
            <person name="Vikram S."/>
            <person name="Makhalanyane T.P."/>
        </authorList>
    </citation>
    <scope>NUCLEOTIDE SEQUENCE [LARGE SCALE GENOMIC DNA]</scope>
    <source>
        <strain evidence="2 3">BULT 1.1</strain>
    </source>
</reference>